<dbReference type="SUPFAM" id="SSF53335">
    <property type="entry name" value="S-adenosyl-L-methionine-dependent methyltransferases"/>
    <property type="match status" value="1"/>
</dbReference>
<dbReference type="InterPro" id="IPR029063">
    <property type="entry name" value="SAM-dependent_MTases_sf"/>
</dbReference>
<proteinExistence type="inferred from homology"/>
<keyword evidence="4 7" id="KW-0808">Transferase</keyword>
<comment type="similarity">
    <text evidence="2 7">Belongs to the NDUFAF7 family.</text>
</comment>
<sequence>MIQPKTINRFNSTLKRANLLARCYLHQSSLNTHHHSNDLLKILNQRILSSGPISIPIYTNLCLNHPQFGYYSRKDRLNESDPFGKTGDFITSPEISQIFGELIAIWFVSRWQNIGCPSRARIIELGPGRGTLMADIIRTFQSIKSFKDVLQSVHLIENSQFMRERQKQKLRLDESKQKVFWYDRIEQIPSAVDEWTMIIAHEFFDALPVHIFQKTEMGFREVMVDIDDQRTVLPNFNPLRFVLSPRPTLASQALITDDHKKLPSGTKLELSPSSTQIAQQLAKIIQPQFSSSPGGTGLIIDYGAEHYFGHSLRGFYRHQTVDPLSNPGLTDITANVDFAALKRAIELHAATFGTISQRQFLLSMGIEVRTSQLKQSPDASERLIASFGMGEQYKFLAFESRMNAGQEEKVVYPFNSPVIGNR</sequence>
<dbReference type="InterPro" id="IPR003788">
    <property type="entry name" value="NDUFAF7"/>
</dbReference>
<organism evidence="8 9">
    <name type="scientific">Austropuccinia psidii MF-1</name>
    <dbReference type="NCBI Taxonomy" id="1389203"/>
    <lineage>
        <taxon>Eukaryota</taxon>
        <taxon>Fungi</taxon>
        <taxon>Dikarya</taxon>
        <taxon>Basidiomycota</taxon>
        <taxon>Pucciniomycotina</taxon>
        <taxon>Pucciniomycetes</taxon>
        <taxon>Pucciniales</taxon>
        <taxon>Sphaerophragmiaceae</taxon>
        <taxon>Austropuccinia</taxon>
    </lineage>
</organism>
<dbReference type="FunFam" id="3.40.50.12710:FF:000008">
    <property type="entry name" value="Protein arginine methyltransferase NDUFAF7"/>
    <property type="match status" value="1"/>
</dbReference>
<dbReference type="GO" id="GO:0032259">
    <property type="term" value="P:methylation"/>
    <property type="evidence" value="ECO:0007669"/>
    <property type="project" value="UniProtKB-KW"/>
</dbReference>
<evidence type="ECO:0000313" key="8">
    <source>
        <dbReference type="EMBL" id="MBW0465937.1"/>
    </source>
</evidence>
<reference evidence="8" key="1">
    <citation type="submission" date="2021-03" db="EMBL/GenBank/DDBJ databases">
        <title>Draft genome sequence of rust myrtle Austropuccinia psidii MF-1, a brazilian biotype.</title>
        <authorList>
            <person name="Quecine M.C."/>
            <person name="Pachon D.M.R."/>
            <person name="Bonatelli M.L."/>
            <person name="Correr F.H."/>
            <person name="Franceschini L.M."/>
            <person name="Leite T.F."/>
            <person name="Margarido G.R.A."/>
            <person name="Almeida C.A."/>
            <person name="Ferrarezi J.A."/>
            <person name="Labate C.A."/>
        </authorList>
    </citation>
    <scope>NUCLEOTIDE SEQUENCE</scope>
    <source>
        <strain evidence="8">MF-1</strain>
    </source>
</reference>
<evidence type="ECO:0000313" key="9">
    <source>
        <dbReference type="Proteomes" id="UP000765509"/>
    </source>
</evidence>
<dbReference type="EMBL" id="AVOT02001168">
    <property type="protein sequence ID" value="MBW0465937.1"/>
    <property type="molecule type" value="Genomic_DNA"/>
</dbReference>
<dbReference type="GO" id="GO:0032981">
    <property type="term" value="P:mitochondrial respiratory chain complex I assembly"/>
    <property type="evidence" value="ECO:0007669"/>
    <property type="project" value="TreeGrafter"/>
</dbReference>
<comment type="function">
    <text evidence="7">Arginine methyltransferase involved in the assembly or stability of mitochondrial NADH:ubiquinone oxidoreductase complex (complex I).</text>
</comment>
<dbReference type="Gene3D" id="3.40.50.12710">
    <property type="match status" value="1"/>
</dbReference>
<dbReference type="Pfam" id="PF02636">
    <property type="entry name" value="Methyltransf_28"/>
    <property type="match status" value="1"/>
</dbReference>
<dbReference type="PANTHER" id="PTHR12049:SF7">
    <property type="entry name" value="PROTEIN ARGININE METHYLTRANSFERASE NDUFAF7, MITOCHONDRIAL"/>
    <property type="match status" value="1"/>
</dbReference>
<dbReference type="GO" id="GO:0005739">
    <property type="term" value="C:mitochondrion"/>
    <property type="evidence" value="ECO:0007669"/>
    <property type="project" value="UniProtKB-SubCell"/>
</dbReference>
<gene>
    <name evidence="8" type="ORF">O181_005652</name>
</gene>
<evidence type="ECO:0000256" key="3">
    <source>
        <dbReference type="ARBA" id="ARBA00022603"/>
    </source>
</evidence>
<name>A0A9Q3BII0_9BASI</name>
<evidence type="ECO:0000256" key="4">
    <source>
        <dbReference type="ARBA" id="ARBA00022679"/>
    </source>
</evidence>
<comment type="subcellular location">
    <subcellularLocation>
        <location evidence="1 7">Mitochondrion</location>
    </subcellularLocation>
</comment>
<comment type="caution">
    <text evidence="8">The sequence shown here is derived from an EMBL/GenBank/DDBJ whole genome shotgun (WGS) entry which is preliminary data.</text>
</comment>
<evidence type="ECO:0000256" key="7">
    <source>
        <dbReference type="RuleBase" id="RU364114"/>
    </source>
</evidence>
<evidence type="ECO:0000256" key="1">
    <source>
        <dbReference type="ARBA" id="ARBA00004173"/>
    </source>
</evidence>
<evidence type="ECO:0000256" key="2">
    <source>
        <dbReference type="ARBA" id="ARBA00005891"/>
    </source>
</evidence>
<comment type="catalytic activity">
    <reaction evidence="6 7">
        <text>L-arginyl-[protein] + 2 S-adenosyl-L-methionine = N(omega),N(omega)'-dimethyl-L-arginyl-[protein] + 2 S-adenosyl-L-homocysteine + 2 H(+)</text>
        <dbReference type="Rhea" id="RHEA:48108"/>
        <dbReference type="Rhea" id="RHEA-COMP:10532"/>
        <dbReference type="Rhea" id="RHEA-COMP:11992"/>
        <dbReference type="ChEBI" id="CHEBI:15378"/>
        <dbReference type="ChEBI" id="CHEBI:29965"/>
        <dbReference type="ChEBI" id="CHEBI:57856"/>
        <dbReference type="ChEBI" id="CHEBI:59789"/>
        <dbReference type="ChEBI" id="CHEBI:88221"/>
        <dbReference type="EC" id="2.1.1.320"/>
    </reaction>
</comment>
<accession>A0A9Q3BII0</accession>
<evidence type="ECO:0000256" key="6">
    <source>
        <dbReference type="ARBA" id="ARBA00048612"/>
    </source>
</evidence>
<dbReference type="AlphaFoldDB" id="A0A9Q3BII0"/>
<dbReference type="PANTHER" id="PTHR12049">
    <property type="entry name" value="PROTEIN ARGININE METHYLTRANSFERASE NDUFAF7, MITOCHONDRIAL"/>
    <property type="match status" value="1"/>
</dbReference>
<protein>
    <recommendedName>
        <fullName evidence="7">Protein arginine methyltransferase NDUFAF7</fullName>
        <ecNumber evidence="7">2.1.1.320</ecNumber>
    </recommendedName>
</protein>
<evidence type="ECO:0000256" key="5">
    <source>
        <dbReference type="ARBA" id="ARBA00023128"/>
    </source>
</evidence>
<keyword evidence="3 7" id="KW-0489">Methyltransferase</keyword>
<keyword evidence="5 7" id="KW-0496">Mitochondrion</keyword>
<dbReference type="Proteomes" id="UP000765509">
    <property type="component" value="Unassembled WGS sequence"/>
</dbReference>
<dbReference type="OrthoDB" id="438553at2759"/>
<dbReference type="InterPro" id="IPR038375">
    <property type="entry name" value="NDUFAF7_sf"/>
</dbReference>
<dbReference type="EC" id="2.1.1.320" evidence="7"/>
<dbReference type="GO" id="GO:0035243">
    <property type="term" value="F:protein-arginine omega-N symmetric methyltransferase activity"/>
    <property type="evidence" value="ECO:0007669"/>
    <property type="project" value="UniProtKB-EC"/>
</dbReference>
<keyword evidence="9" id="KW-1185">Reference proteome</keyword>